<dbReference type="NCBIfam" id="TIGR02244">
    <property type="entry name" value="HAD-IG-Ncltidse"/>
    <property type="match status" value="1"/>
</dbReference>
<reference evidence="5" key="1">
    <citation type="submission" date="2024-02" db="EMBL/GenBank/DDBJ databases">
        <authorList>
            <consortium name="ELIXIR-Norway"/>
            <consortium name="Elixir Norway"/>
        </authorList>
    </citation>
    <scope>NUCLEOTIDE SEQUENCE</scope>
</reference>
<dbReference type="InterPro" id="IPR008380">
    <property type="entry name" value="HAD-SF_hydro_IG_5-nucl"/>
</dbReference>
<evidence type="ECO:0000256" key="1">
    <source>
        <dbReference type="ARBA" id="ARBA00009589"/>
    </source>
</evidence>
<dbReference type="Proteomes" id="UP001497444">
    <property type="component" value="Chromosome 4"/>
</dbReference>
<evidence type="ECO:0000313" key="6">
    <source>
        <dbReference type="Proteomes" id="UP001497444"/>
    </source>
</evidence>
<evidence type="ECO:0000313" key="5">
    <source>
        <dbReference type="EMBL" id="CAK9272359.1"/>
    </source>
</evidence>
<accession>A0ABP0WZR7</accession>
<evidence type="ECO:0008006" key="7">
    <source>
        <dbReference type="Google" id="ProtNLM"/>
    </source>
</evidence>
<dbReference type="EMBL" id="OZ020099">
    <property type="protein sequence ID" value="CAK9272359.1"/>
    <property type="molecule type" value="Genomic_DNA"/>
</dbReference>
<evidence type="ECO:0000256" key="4">
    <source>
        <dbReference type="ARBA" id="ARBA00022842"/>
    </source>
</evidence>
<dbReference type="PANTHER" id="PTHR12103:SF12">
    <property type="entry name" value="FI20020P1"/>
    <property type="match status" value="1"/>
</dbReference>
<keyword evidence="6" id="KW-1185">Reference proteome</keyword>
<name>A0ABP0WZR7_9BRYO</name>
<protein>
    <recommendedName>
        <fullName evidence="7">5'-nucleotidase domain-containing protein</fullName>
    </recommendedName>
</protein>
<dbReference type="InterPro" id="IPR036412">
    <property type="entry name" value="HAD-like_sf"/>
</dbReference>
<dbReference type="PANTHER" id="PTHR12103">
    <property type="entry name" value="5'-NUCLEOTIDASE DOMAIN-CONTAINING"/>
    <property type="match status" value="1"/>
</dbReference>
<evidence type="ECO:0000256" key="2">
    <source>
        <dbReference type="ARBA" id="ARBA00022723"/>
    </source>
</evidence>
<sequence>MGVGRGVPFALIMKFTGAVSLQPQLACGFLRRHFSSRNFVGRVLIGQSCSSSSTTTTTTTTTSSRMCGGFRPLENLLVMCQAQIAFHGVGFQPQRLLTPSREAFGALYRAKPVNYGLSFFSSSPHTQPFFPLAEISGVMQLMNVFSLFRLADSQGCPSECSQTLSQVKKKKKKKQQPMVAGGELRYLGSVVAPPLPLRKSSRLRSSVSVRFYGNANSFGDRTYTTQPSNMSVDAMKIKREFEAFRECFDAIPDTLNRMPKMNPHGVYANHNLRLDRIQVYGFDYDYTLAHYTEELQSLIYKLAKEHLVHEHKYPESCLEFEYDPGFPIRGLFYDKKNGYLLKLDFFHSAEPKGCFFGRRRMSRAELDTAYGGKHISIEHMPNLVSLMDLFCLSEVCLLSDIIQHFVDKKMDFDSSYVYEDIKRSIEFVHHSGKMHDKILAEPSKYLVKNNDVCHMLKSLKESGKKLFILTNSPFPFVDGGMRYLFQDQGNNGEGWKELFDVVVALADKPKFYTSDRPFRYYNVKKDMLTFSRVDSFGLHSVYYHGCLKDFLDITKWQGSEVLYFGDHLYSDLRGPAKAGWGTVAIIRELEREIMTQNEGEYRFEQAKYNIVQELLGRFHGLPGTGATLGDQEKALLLELRTERARSRLAMKALFNPYFGSTFLTDTGKESAFAYNVQRYADVYTSRLENFLQYSTDAWLFTPYDVKILPHHIKVRPFKVLKEEQTQTAED</sequence>
<keyword evidence="4" id="KW-0460">Magnesium</keyword>
<dbReference type="Pfam" id="PF05761">
    <property type="entry name" value="5_nucleotid"/>
    <property type="match status" value="1"/>
</dbReference>
<evidence type="ECO:0000256" key="3">
    <source>
        <dbReference type="ARBA" id="ARBA00022801"/>
    </source>
</evidence>
<dbReference type="Gene3D" id="3.40.50.1000">
    <property type="entry name" value="HAD superfamily/HAD-like"/>
    <property type="match status" value="1"/>
</dbReference>
<proteinExistence type="inferred from homology"/>
<keyword evidence="2" id="KW-0479">Metal-binding</keyword>
<dbReference type="SUPFAM" id="SSF56784">
    <property type="entry name" value="HAD-like"/>
    <property type="match status" value="1"/>
</dbReference>
<gene>
    <name evidence="5" type="ORF">CSSPJE1EN1_LOCUS17837</name>
</gene>
<keyword evidence="3" id="KW-0378">Hydrolase</keyword>
<organism evidence="5 6">
    <name type="scientific">Sphagnum jensenii</name>
    <dbReference type="NCBI Taxonomy" id="128206"/>
    <lineage>
        <taxon>Eukaryota</taxon>
        <taxon>Viridiplantae</taxon>
        <taxon>Streptophyta</taxon>
        <taxon>Embryophyta</taxon>
        <taxon>Bryophyta</taxon>
        <taxon>Sphagnophytina</taxon>
        <taxon>Sphagnopsida</taxon>
        <taxon>Sphagnales</taxon>
        <taxon>Sphagnaceae</taxon>
        <taxon>Sphagnum</taxon>
    </lineage>
</organism>
<dbReference type="InterPro" id="IPR023214">
    <property type="entry name" value="HAD_sf"/>
</dbReference>
<comment type="similarity">
    <text evidence="1">Belongs to the 5'(3')-deoxyribonucleotidase family.</text>
</comment>